<sequence>MVLGEFAIDKLIRDEGRCCSNNGFSSFSYAGLVAAPEGLCLWSGGMSSPSKVQVSMATILARPDLSFGRLSQLGFRGQFLCGFLLVYQSQLDLSFHTLQNRIAIIVITRLLQIVSVIPVQRYSGIARRLRYSRQVYLPLRCEFAIDKLIRDEGRCCSNNGFSSFSYAGLVAAPEVCNASYVSSGLCLWSGGMSSPSKVQVSMATILASSSPIIFQIWRCLLLWFCIASLSITGCEVS</sequence>
<dbReference type="EMBL" id="QGKW02001660">
    <property type="protein sequence ID" value="KAF2578168.1"/>
    <property type="molecule type" value="Genomic_DNA"/>
</dbReference>
<accession>A0A8S9J7J4</accession>
<evidence type="ECO:0000313" key="2">
    <source>
        <dbReference type="Proteomes" id="UP000712281"/>
    </source>
</evidence>
<name>A0A8S9J7J4_BRACR</name>
<evidence type="ECO:0000313" key="1">
    <source>
        <dbReference type="EMBL" id="KAF2578168.1"/>
    </source>
</evidence>
<comment type="caution">
    <text evidence="1">The sequence shown here is derived from an EMBL/GenBank/DDBJ whole genome shotgun (WGS) entry which is preliminary data.</text>
</comment>
<gene>
    <name evidence="1" type="ORF">F2Q68_00006168</name>
</gene>
<dbReference type="Proteomes" id="UP000712281">
    <property type="component" value="Unassembled WGS sequence"/>
</dbReference>
<dbReference type="AlphaFoldDB" id="A0A8S9J7J4"/>
<protein>
    <submittedName>
        <fullName evidence="1">Uncharacterized protein</fullName>
    </submittedName>
</protein>
<organism evidence="1 2">
    <name type="scientific">Brassica cretica</name>
    <name type="common">Mustard</name>
    <dbReference type="NCBI Taxonomy" id="69181"/>
    <lineage>
        <taxon>Eukaryota</taxon>
        <taxon>Viridiplantae</taxon>
        <taxon>Streptophyta</taxon>
        <taxon>Embryophyta</taxon>
        <taxon>Tracheophyta</taxon>
        <taxon>Spermatophyta</taxon>
        <taxon>Magnoliopsida</taxon>
        <taxon>eudicotyledons</taxon>
        <taxon>Gunneridae</taxon>
        <taxon>Pentapetalae</taxon>
        <taxon>rosids</taxon>
        <taxon>malvids</taxon>
        <taxon>Brassicales</taxon>
        <taxon>Brassicaceae</taxon>
        <taxon>Brassiceae</taxon>
        <taxon>Brassica</taxon>
    </lineage>
</organism>
<reference evidence="1" key="1">
    <citation type="submission" date="2019-12" db="EMBL/GenBank/DDBJ databases">
        <title>Genome sequencing and annotation of Brassica cretica.</title>
        <authorList>
            <person name="Studholme D.J."/>
            <person name="Sarris P.F."/>
        </authorList>
    </citation>
    <scope>NUCLEOTIDE SEQUENCE</scope>
    <source>
        <strain evidence="1">PFS-001/15</strain>
        <tissue evidence="1">Leaf</tissue>
    </source>
</reference>
<proteinExistence type="predicted"/>